<dbReference type="SMART" id="SM00825">
    <property type="entry name" value="PKS_KS"/>
    <property type="match status" value="1"/>
</dbReference>
<feature type="region of interest" description="Disordered" evidence="11">
    <location>
        <begin position="2494"/>
        <end position="2544"/>
    </location>
</feature>
<evidence type="ECO:0000256" key="3">
    <source>
        <dbReference type="ARBA" id="ARBA00022598"/>
    </source>
</evidence>
<dbReference type="InterPro" id="IPR020845">
    <property type="entry name" value="AMP-binding_CS"/>
</dbReference>
<accession>A0AAE0IY00</accession>
<dbReference type="Pfam" id="PF21089">
    <property type="entry name" value="PKS_DH_N"/>
    <property type="match status" value="1"/>
</dbReference>
<feature type="active site" description="Proton acceptor; for dehydratase activity" evidence="10">
    <location>
        <position position="978"/>
    </location>
</feature>
<dbReference type="InterPro" id="IPR018201">
    <property type="entry name" value="Ketoacyl_synth_AS"/>
</dbReference>
<dbReference type="Pfam" id="PF00109">
    <property type="entry name" value="ketoacyl-synt"/>
    <property type="match status" value="1"/>
</dbReference>
<dbReference type="InterPro" id="IPR014031">
    <property type="entry name" value="Ketoacyl_synth_C"/>
</dbReference>
<feature type="region of interest" description="C-terminal hotdog fold" evidence="10">
    <location>
        <begin position="1100"/>
        <end position="1254"/>
    </location>
</feature>
<dbReference type="PANTHER" id="PTHR43775">
    <property type="entry name" value="FATTY ACID SYNTHASE"/>
    <property type="match status" value="1"/>
</dbReference>
<dbReference type="GO" id="GO:0006633">
    <property type="term" value="P:fatty acid biosynthetic process"/>
    <property type="evidence" value="ECO:0007669"/>
    <property type="project" value="InterPro"/>
</dbReference>
<evidence type="ECO:0000259" key="14">
    <source>
        <dbReference type="PROSITE" id="PS52019"/>
    </source>
</evidence>
<dbReference type="InterPro" id="IPR049551">
    <property type="entry name" value="PKS_DH_C"/>
</dbReference>
<evidence type="ECO:0000256" key="5">
    <source>
        <dbReference type="ARBA" id="ARBA00022679"/>
    </source>
</evidence>
<evidence type="ECO:0000259" key="12">
    <source>
        <dbReference type="PROSITE" id="PS50075"/>
    </source>
</evidence>
<dbReference type="SUPFAM" id="SSF53901">
    <property type="entry name" value="Thiolase-like"/>
    <property type="match status" value="1"/>
</dbReference>
<dbReference type="CDD" id="cd05930">
    <property type="entry name" value="A_NRPS"/>
    <property type="match status" value="1"/>
</dbReference>
<dbReference type="PROSITE" id="PS52019">
    <property type="entry name" value="PKS_MFAS_DH"/>
    <property type="match status" value="1"/>
</dbReference>
<dbReference type="SUPFAM" id="SSF55048">
    <property type="entry name" value="Probable ACP-binding domain of malonyl-CoA ACP transacylase"/>
    <property type="match status" value="1"/>
</dbReference>
<dbReference type="Pfam" id="PF00668">
    <property type="entry name" value="Condensation"/>
    <property type="match status" value="1"/>
</dbReference>
<dbReference type="GO" id="GO:0032259">
    <property type="term" value="P:methylation"/>
    <property type="evidence" value="ECO:0007669"/>
    <property type="project" value="UniProtKB-KW"/>
</dbReference>
<dbReference type="Gene3D" id="1.10.1200.10">
    <property type="entry name" value="ACP-like"/>
    <property type="match status" value="2"/>
</dbReference>
<dbReference type="InterPro" id="IPR020807">
    <property type="entry name" value="PKS_DH"/>
</dbReference>
<keyword evidence="3" id="KW-0436">Ligase</keyword>
<dbReference type="PROSITE" id="PS00606">
    <property type="entry name" value="KS3_1"/>
    <property type="match status" value="1"/>
</dbReference>
<dbReference type="InterPro" id="IPR042099">
    <property type="entry name" value="ANL_N_sf"/>
</dbReference>
<dbReference type="CDD" id="cd00833">
    <property type="entry name" value="PKS"/>
    <property type="match status" value="1"/>
</dbReference>
<keyword evidence="4" id="KW-0489">Methyltransferase</keyword>
<dbReference type="Pfam" id="PF14765">
    <property type="entry name" value="PS-DH"/>
    <property type="match status" value="1"/>
</dbReference>
<dbReference type="InterPro" id="IPR020806">
    <property type="entry name" value="PKS_PP-bd"/>
</dbReference>
<dbReference type="Pfam" id="PF08659">
    <property type="entry name" value="KR"/>
    <property type="match status" value="1"/>
</dbReference>
<dbReference type="Gene3D" id="3.30.559.30">
    <property type="entry name" value="Nonribosomal peptide synthetase, condensation domain"/>
    <property type="match status" value="1"/>
</dbReference>
<feature type="compositionally biased region" description="Polar residues" evidence="11">
    <location>
        <begin position="2516"/>
        <end position="2544"/>
    </location>
</feature>
<dbReference type="SUPFAM" id="SSF51735">
    <property type="entry name" value="NAD(P)-binding Rossmann-fold domains"/>
    <property type="match status" value="2"/>
</dbReference>
<evidence type="ECO:0000256" key="7">
    <source>
        <dbReference type="ARBA" id="ARBA00023002"/>
    </source>
</evidence>
<evidence type="ECO:0000259" key="13">
    <source>
        <dbReference type="PROSITE" id="PS52004"/>
    </source>
</evidence>
<dbReference type="CDD" id="cd02440">
    <property type="entry name" value="AdoMet_MTases"/>
    <property type="match status" value="1"/>
</dbReference>
<dbReference type="InterPro" id="IPR057326">
    <property type="entry name" value="KR_dom"/>
</dbReference>
<dbReference type="GO" id="GO:0008168">
    <property type="term" value="F:methyltransferase activity"/>
    <property type="evidence" value="ECO:0007669"/>
    <property type="project" value="UniProtKB-KW"/>
</dbReference>
<sequence>MALIQGPIAIVGSACRFPGGASSPSKLWELLREPRDVLKDFDSSGVRPNLSALYSENGEQAGRTDVESKAYILEEDPTLFDAAFFNISPLEASGMDPQQRLLLETVYESLEAAGHPLRAISGTPTAVFVGSMTNDYYDIQVRDPETLPRYNATGTNRSILANRISYVFNLKGPSMTVDTACSSSLVCLHLAVQSLRNGECDSAIVAGSNIILDPVMFEAESSLHMLSKDSRSRMWDSSANGYARGEGAASLILKTLSQALHDGDHIESVIRHTAVNSDGRTKGITMPSPSAQTALIRKAYLDSGLDPVADRPQFFESHGTGTSAGDPVEAQAIHDAFFPDGTASSNAKLLVGSIKTVIGHLEGCAGIAGILKASLSIQNRTIAPNMHFKDLNPAITPFYEHLEIPTEAVPWPSVYTGPLRASVNSFGFGGTNAHAILESFEPAIQSLTSPDVQLDFAGPFLISAQTETSLLTSAKRLLEYLETHSQLNLPDLAWSLQSRRSDFPFKKAFSGATRKHLIESIKQHIADVEGGHTPAGLNARLISQPPELPSILGIFTGQGAQWPTMGARLLQSCKLFRDTLEACECNLSSLPDGPSWSLVSELLAASGDSRISEAALSQPLCTAVQIGLVKLLYASGIKLGAVVGHSSGEIAAAYAAGIISADDAMRIAYYRGLYSRLAQGSQGQSGSMIAVAIPYDAAVAFCGEEPYVGRINAAASNSPSSVTISGDADVIEAAKLHFDTHKIFARVLRVDTAYHSHHMAPCTNPYLEALERCNITVNPPIPDCTWISSVRGDVDLLDGDLQSLRGAYWVQNMAQPVLFSQALQTSLWNGGPFDLALEVGCHPALQGPASQTFHSSLGTSVPYFGLMSRNQDDWRIFSESVGRIWEHLGPSSIDFDGYRKSFQIMETPVPKLIKGLPSYAWDHEKSHWRESRISRRYRLGDGSPPHQLLGRRVPDDSDTEMRWRNIFRLADIPWLRGHQFQGQAIFPAAGYLTMALEAAMAFAKGKSIRSIEIQNLKLTRALVVEDNTAGVEIIFSMSKSADQPSSKAGTIVIETDITCQISTDEVAGDLGRTCSGKVLIHLGPFSGNQLPMRPPKRHKLRPVDVDAFYESVTALGLNYQDHFRGIAAAERSLRHARAWCLWPDVDMEFGNVPHPGFLDSGFQSMFIAYGSPTSDQIWAPYLPVEFERFIFDPNVNYRCPDGARIEVEAFITYGSAKVLRGDLHFFTHDSNDSGHCGIQIEGMVLNSFTEPKTSNDRLLFTKTVWKSDILGGYTDGSEELSALVESAPDDNIGLVEAIDRVALYYFCNVSAEIRSEEVSGMKPHHQQFLEVIRSRISQIKDGLHPTAKASWLYDTKEDIQALIDKFPGQIDLCLGRAIGENLIDVMRGETELLQHMIEDNMLDRLYMEGIGFPFINHFISQVISHISHKYPRMNILEIGAGTGGTTRKVLDVIGNTYSSYTYTDISTGFFEKAAEKFSDHRDKINFKILNVENSPVETGYEEHAYDLVVASNVLHATRRLKDTLRNTRTLLKPGGYLVLGEVTGNLLRFLLLMGGLPGWWLGVEDGRTTGPGSTLIQWDELLHETGFSGIDISALDNRDPASHSCSVIVSQALDDDFRLIRDPFSWTGVGGQSLLIVGGKTLAMSKLLAQLRRQLPFGRSNTIAVDSIDHIEGFHVPPGVSVICVAELDKPIFTEEMTPTRLRALQTLFGGAANLLWVTEGRLGGEPLSNMTVGLGRALGEELPQLNLQFLDVKKKGQLKPQVLAEVFLRLLLAARAEGSTTKMLWTTEPELFYDGQSILVPRVVLDLPANNRINAARRRITQEVDAEVSCVELQAGSTSLLLCEKPVPQHQNSSSSPTATVSIEVHYSISLHPDICCRKVLCLGVITGTNQKAMAFSESHVSSLHLVPMSKLFSLPQSETTITDGAGLTVAVARQLIASAVLSSLQSGSSTTLVVYGADPGLARALEKNVKSRGHNYNLSFSSNGSRDDLPSHWLKIHPNATAHSVKQLLPTISGQFVDLIGDAGVQARLPQTYTVRSHDVLSFDSVAQLQSAFEHVTTGVDPVGGGLQVIPVRDLADSSPSLAAYPNVINWIGARQLSVEIKPLDTSQLVHSHKTYLMVGMTSELGLSICQYLIVNGARHLVLTSRNPSISKEWLEEMAHYGAEIHVYSMDVSDMVTVRSVVDKIKNTMPPIGGVCNAALLLSDRLFIDMTVEELRIPFQAKVEGTKNLDRCFSDTDSALDFFILFSSVGTVTGNAGQSNYHAANMFMSGLAAQRRLKGLPASVVHVGMVVDVGYVARAGRHIEDHLRKRFYLPLSEPDVHSMFAEAILASDPQSERADIICGMEPSRDSPDAKRKAPWIFNPRFSHMILEEGKAVAQESAGSQDIHIRKQMEDSESFEGALGLLTARFVTKLESMLQLAPGTAKAGSALVDLGCDSLLAVEIRSWFLKEIAIEVPILRILSGDTISELCALVTSKFFAERSNISNAAGKQDGFAKASATPTPEQPSKPKGLTTRASSTTGELTNSSPSVISDTDTSSGLPISSSDSEVIITQSLGLGEILAEREFVRCEKMSHAQMRLWFLWKYLEDRTTFNITISLKVQGRIRPLKLQDAFQQVLARHESLRSCFFTQQGSGEAMQGVLPAAMASLEIITGSNEDVVERVFLDYTTRSWDLEHGQAIGATLVCHSADSHTLILGYHHILIDGIGYALFLRDLDQAYRMAPLSPIAMQSSDFAAAEIQDMATESFSEQINFWKREHNPLPDILPLLPFARVKSRKVCGNWNGNTYAQEMSSELVAKIKSASQSLRITVFQFHLAVIQALLCKLLDIDEICIGVTDGNRADERLSGTVGFFLNLLPLRLRVDQAARFSDMAKSTSAKAFAANENSAVPFDTILDAVGAPRSSSHTPLFQVAVNYRTASLVEVPIGECKLVSSAHQDAQNPYDLAFNMTQSGSGTCLVELTARDYLYSLQSCRLLSDMYADLLQRLALLPETPISDILSFSTFGASPFPDVSRGPIVDFGWPGTLVEKFDAIRREHANHTATVDFKQRLTYAELDHRSNNIAAALHGQNLPKRTPVAVLLEPCNDIIASMLAILRMGCVYVPLEMSLPESRHAAVLNDAKVSVVVCDDETLAEAHRLRSLAPGGRFSVINLASVPQDQTSDRFENISTATSPAFLLYSSGSTGVPKGIVLHQRGIINYLASKAQRLGLKKEVALQQSSIGFDMSIAQIFNGLASGGTVVIVPRGARGDPVQISKLMRDEKVTFTIATPSECLLWLRYGNEFLRGASSSWANACLGGEVVSEQLKEEFRRLGRDDLVITDCYGPTELSCATTFETVALRSPKQSLDDFFSVGKPIANTSIFIMDSTGRPVHRGLTGEIYVGGLGVAVGYSGSPQLNEEKFVFNHFATSEERELGLTSLYKTGDQGRLLEDGSLMFMGRLDGDSVVKLRGLRIDLDDVANTLIQASGGSLVSACATVQGESGREFLAVFVVFARERSLSIDELNLLVRNLDMPRYMIPSKAVVLERLPTSPNGKVDRKALSALQGSVSDLASGPEKNASGSFSLLEGQLKLLWDEVLGENAGLEPLTRDSDFFMAGGNSHLLVKLKSAIEESQGVSIPLAELYRASSISTMAAILASELGTHAHQVNINWDAELTTLETALVHSNCAATKSRPRARDRHVLLTGSTSFLGSAILNALLQDQTVSKVHCLAVPTDARKLLPGSPAVVVYQGSLTSPHLGLTRDEFESLQNRVDVILHAGANGHCLNNYHSLVAPNVHTTIRLANLAAPRQIPFHFISSNRVTLLSGNTSLSPVSVASYKPPCDGSEGFTCTKWVSERLLETAVRRFQLDVCIHRSCALVGDQAPNSDALNALLRFSILLRAVPRMKGLVGFFDFKHVDEVAREIATQVTAAPASESPAEETAGRVAFRHHSSGVPVPVERFREHMQEVHGGTEFDEVEMAEWVRRARGLGIEELIVGYLEALVARGDEMAFPYLGAEVDS</sequence>
<dbReference type="InterPro" id="IPR045851">
    <property type="entry name" value="AMP-bd_C_sf"/>
</dbReference>
<dbReference type="InterPro" id="IPR036291">
    <property type="entry name" value="NAD(P)-bd_dom_sf"/>
</dbReference>
<name>A0AAE0IY00_9PEZI</name>
<dbReference type="SUPFAM" id="SSF56801">
    <property type="entry name" value="Acetyl-CoA synthetase-like"/>
    <property type="match status" value="1"/>
</dbReference>
<dbReference type="SMART" id="SM00827">
    <property type="entry name" value="PKS_AT"/>
    <property type="match status" value="1"/>
</dbReference>
<comment type="caution">
    <text evidence="15">The sequence shown here is derived from an EMBL/GenBank/DDBJ whole genome shotgun (WGS) entry which is preliminary data.</text>
</comment>
<evidence type="ECO:0000256" key="11">
    <source>
        <dbReference type="SAM" id="MobiDB-lite"/>
    </source>
</evidence>
<dbReference type="Gene3D" id="3.30.70.3290">
    <property type="match status" value="1"/>
</dbReference>
<keyword evidence="2" id="KW-0597">Phosphoprotein</keyword>
<evidence type="ECO:0000256" key="10">
    <source>
        <dbReference type="PROSITE-ProRule" id="PRU01363"/>
    </source>
</evidence>
<dbReference type="InterPro" id="IPR042104">
    <property type="entry name" value="PKS_dehydratase_sf"/>
</dbReference>
<feature type="domain" description="Carrier" evidence="12">
    <location>
        <begin position="2402"/>
        <end position="2479"/>
    </location>
</feature>
<dbReference type="InterPro" id="IPR013217">
    <property type="entry name" value="Methyltransf_12"/>
</dbReference>
<dbReference type="GO" id="GO:0004312">
    <property type="term" value="F:fatty acid synthase activity"/>
    <property type="evidence" value="ECO:0007669"/>
    <property type="project" value="TreeGrafter"/>
</dbReference>
<feature type="domain" description="Carrier" evidence="12">
    <location>
        <begin position="3562"/>
        <end position="3638"/>
    </location>
</feature>
<evidence type="ECO:0000256" key="8">
    <source>
        <dbReference type="ARBA" id="ARBA00023268"/>
    </source>
</evidence>
<dbReference type="Pfam" id="PF08242">
    <property type="entry name" value="Methyltransf_12"/>
    <property type="match status" value="1"/>
</dbReference>
<keyword evidence="1" id="KW-0596">Phosphopantetheine</keyword>
<keyword evidence="16" id="KW-1185">Reference proteome</keyword>
<dbReference type="Gene3D" id="3.30.559.10">
    <property type="entry name" value="Chloramphenicol acetyltransferase-like domain"/>
    <property type="match status" value="1"/>
</dbReference>
<dbReference type="EMBL" id="JAUEPO010000002">
    <property type="protein sequence ID" value="KAK3332997.1"/>
    <property type="molecule type" value="Genomic_DNA"/>
</dbReference>
<dbReference type="InterPro" id="IPR013120">
    <property type="entry name" value="FAR_NAD-bd"/>
</dbReference>
<dbReference type="Proteomes" id="UP001286456">
    <property type="component" value="Unassembled WGS sequence"/>
</dbReference>
<organism evidence="15 16">
    <name type="scientific">Cercophora scortea</name>
    <dbReference type="NCBI Taxonomy" id="314031"/>
    <lineage>
        <taxon>Eukaryota</taxon>
        <taxon>Fungi</taxon>
        <taxon>Dikarya</taxon>
        <taxon>Ascomycota</taxon>
        <taxon>Pezizomycotina</taxon>
        <taxon>Sordariomycetes</taxon>
        <taxon>Sordariomycetidae</taxon>
        <taxon>Sordariales</taxon>
        <taxon>Lasiosphaeriaceae</taxon>
        <taxon>Cercophora</taxon>
    </lineage>
</organism>
<dbReference type="Gene3D" id="3.40.50.12780">
    <property type="entry name" value="N-terminal domain of ligase-like"/>
    <property type="match status" value="1"/>
</dbReference>
<dbReference type="Pfam" id="PF00501">
    <property type="entry name" value="AMP-binding"/>
    <property type="match status" value="1"/>
</dbReference>
<dbReference type="InterPro" id="IPR020841">
    <property type="entry name" value="PKS_Beta-ketoAc_synthase_dom"/>
</dbReference>
<dbReference type="SMART" id="SM00826">
    <property type="entry name" value="PKS_DH"/>
    <property type="match status" value="1"/>
</dbReference>
<evidence type="ECO:0000256" key="9">
    <source>
        <dbReference type="ARBA" id="ARBA00029443"/>
    </source>
</evidence>
<evidence type="ECO:0000256" key="2">
    <source>
        <dbReference type="ARBA" id="ARBA00022553"/>
    </source>
</evidence>
<dbReference type="PANTHER" id="PTHR43775:SF20">
    <property type="entry name" value="HYBRID PKS-NRPS SYNTHETASE APDA"/>
    <property type="match status" value="1"/>
</dbReference>
<dbReference type="InterPro" id="IPR036736">
    <property type="entry name" value="ACP-like_sf"/>
</dbReference>
<dbReference type="Pfam" id="PF16197">
    <property type="entry name" value="KAsynt_C_assoc"/>
    <property type="match status" value="1"/>
</dbReference>
<dbReference type="GO" id="GO:0009403">
    <property type="term" value="P:toxin biosynthetic process"/>
    <property type="evidence" value="ECO:0007669"/>
    <property type="project" value="UniProtKB-ARBA"/>
</dbReference>
<dbReference type="Pfam" id="PF00550">
    <property type="entry name" value="PP-binding"/>
    <property type="match status" value="2"/>
</dbReference>
<evidence type="ECO:0000313" key="16">
    <source>
        <dbReference type="Proteomes" id="UP001286456"/>
    </source>
</evidence>
<comment type="similarity">
    <text evidence="9">In the C-terminal section; belongs to the NRP synthetase family.</text>
</comment>
<dbReference type="Gene3D" id="3.10.129.110">
    <property type="entry name" value="Polyketide synthase dehydratase"/>
    <property type="match status" value="1"/>
</dbReference>
<dbReference type="Pfam" id="PF07993">
    <property type="entry name" value="NAD_binding_4"/>
    <property type="match status" value="1"/>
</dbReference>
<dbReference type="PROSITE" id="PS52004">
    <property type="entry name" value="KS3_2"/>
    <property type="match status" value="1"/>
</dbReference>
<dbReference type="InterPro" id="IPR001227">
    <property type="entry name" value="Ac_transferase_dom_sf"/>
</dbReference>
<dbReference type="InterPro" id="IPR023213">
    <property type="entry name" value="CAT-like_dom_sf"/>
</dbReference>
<dbReference type="GO" id="GO:0031177">
    <property type="term" value="F:phosphopantetheine binding"/>
    <property type="evidence" value="ECO:0007669"/>
    <property type="project" value="InterPro"/>
</dbReference>
<dbReference type="Pfam" id="PF02801">
    <property type="entry name" value="Ketoacyl-synt_C"/>
    <property type="match status" value="1"/>
</dbReference>
<dbReference type="InterPro" id="IPR014043">
    <property type="entry name" value="Acyl_transferase_dom"/>
</dbReference>
<feature type="active site" description="Proton donor; for dehydratase activity" evidence="10">
    <location>
        <position position="1159"/>
    </location>
</feature>
<dbReference type="GO" id="GO:0016491">
    <property type="term" value="F:oxidoreductase activity"/>
    <property type="evidence" value="ECO:0007669"/>
    <property type="project" value="UniProtKB-KW"/>
</dbReference>
<reference evidence="15" key="1">
    <citation type="journal article" date="2023" name="Mol. Phylogenet. Evol.">
        <title>Genome-scale phylogeny and comparative genomics of the fungal order Sordariales.</title>
        <authorList>
            <person name="Hensen N."/>
            <person name="Bonometti L."/>
            <person name="Westerberg I."/>
            <person name="Brannstrom I.O."/>
            <person name="Guillou S."/>
            <person name="Cros-Aarteil S."/>
            <person name="Calhoun S."/>
            <person name="Haridas S."/>
            <person name="Kuo A."/>
            <person name="Mondo S."/>
            <person name="Pangilinan J."/>
            <person name="Riley R."/>
            <person name="LaButti K."/>
            <person name="Andreopoulos B."/>
            <person name="Lipzen A."/>
            <person name="Chen C."/>
            <person name="Yan M."/>
            <person name="Daum C."/>
            <person name="Ng V."/>
            <person name="Clum A."/>
            <person name="Steindorff A."/>
            <person name="Ohm R.A."/>
            <person name="Martin F."/>
            <person name="Silar P."/>
            <person name="Natvig D.O."/>
            <person name="Lalanne C."/>
            <person name="Gautier V."/>
            <person name="Ament-Velasquez S.L."/>
            <person name="Kruys A."/>
            <person name="Hutchinson M.I."/>
            <person name="Powell A.J."/>
            <person name="Barry K."/>
            <person name="Miller A.N."/>
            <person name="Grigoriev I.V."/>
            <person name="Debuchy R."/>
            <person name="Gladieux P."/>
            <person name="Hiltunen Thoren M."/>
            <person name="Johannesson H."/>
        </authorList>
    </citation>
    <scope>NUCLEOTIDE SEQUENCE</scope>
    <source>
        <strain evidence="15">SMH4131-1</strain>
    </source>
</reference>
<dbReference type="Pfam" id="PF00698">
    <property type="entry name" value="Acyl_transf_1"/>
    <property type="match status" value="1"/>
</dbReference>
<dbReference type="PROSITE" id="PS00455">
    <property type="entry name" value="AMP_BINDING"/>
    <property type="match status" value="1"/>
</dbReference>
<evidence type="ECO:0000256" key="4">
    <source>
        <dbReference type="ARBA" id="ARBA00022603"/>
    </source>
</evidence>
<dbReference type="InterPro" id="IPR016036">
    <property type="entry name" value="Malonyl_transacylase_ACP-bd"/>
</dbReference>
<proteinExistence type="inferred from homology"/>
<protein>
    <submittedName>
        <fullName evidence="15">Hybrid PKS/NRPS enzyme</fullName>
    </submittedName>
</protein>
<dbReference type="InterPro" id="IPR032821">
    <property type="entry name" value="PKS_assoc"/>
</dbReference>
<feature type="domain" description="PKS/mFAS DH" evidence="14">
    <location>
        <begin position="946"/>
        <end position="1254"/>
    </location>
</feature>
<dbReference type="InterPro" id="IPR029063">
    <property type="entry name" value="SAM-dependent_MTases_sf"/>
</dbReference>
<evidence type="ECO:0000256" key="1">
    <source>
        <dbReference type="ARBA" id="ARBA00022450"/>
    </source>
</evidence>
<dbReference type="SUPFAM" id="SSF52151">
    <property type="entry name" value="FabD/lysophospholipase-like"/>
    <property type="match status" value="1"/>
</dbReference>
<dbReference type="Gene3D" id="3.40.366.10">
    <property type="entry name" value="Malonyl-Coenzyme A Acyl Carrier Protein, domain 2"/>
    <property type="match status" value="1"/>
</dbReference>
<reference evidence="15" key="2">
    <citation type="submission" date="2023-06" db="EMBL/GenBank/DDBJ databases">
        <authorList>
            <consortium name="Lawrence Berkeley National Laboratory"/>
            <person name="Haridas S."/>
            <person name="Hensen N."/>
            <person name="Bonometti L."/>
            <person name="Westerberg I."/>
            <person name="Brannstrom I.O."/>
            <person name="Guillou S."/>
            <person name="Cros-Aarteil S."/>
            <person name="Calhoun S."/>
            <person name="Kuo A."/>
            <person name="Mondo S."/>
            <person name="Pangilinan J."/>
            <person name="Riley R."/>
            <person name="Labutti K."/>
            <person name="Andreopoulos B."/>
            <person name="Lipzen A."/>
            <person name="Chen C."/>
            <person name="Yanf M."/>
            <person name="Daum C."/>
            <person name="Ng V."/>
            <person name="Clum A."/>
            <person name="Steindorff A."/>
            <person name="Ohm R."/>
            <person name="Martin F."/>
            <person name="Silar P."/>
            <person name="Natvig D."/>
            <person name="Lalanne C."/>
            <person name="Gautier V."/>
            <person name="Ament-Velasquez S.L."/>
            <person name="Kruys A."/>
            <person name="Hutchinson M.I."/>
            <person name="Powell A.J."/>
            <person name="Barry K."/>
            <person name="Miller A.N."/>
            <person name="Grigoriev I.V."/>
            <person name="Debuchy R."/>
            <person name="Gladieux P."/>
            <person name="Thoren M.H."/>
            <person name="Johannesson H."/>
        </authorList>
    </citation>
    <scope>NUCLEOTIDE SEQUENCE</scope>
    <source>
        <strain evidence="15">SMH4131-1</strain>
    </source>
</reference>
<dbReference type="InterPro" id="IPR000873">
    <property type="entry name" value="AMP-dep_synth/lig_dom"/>
</dbReference>
<dbReference type="Gene3D" id="3.40.50.720">
    <property type="entry name" value="NAD(P)-binding Rossmann-like Domain"/>
    <property type="match status" value="2"/>
</dbReference>
<dbReference type="Gene3D" id="3.40.50.150">
    <property type="entry name" value="Vaccinia Virus protein VP39"/>
    <property type="match status" value="1"/>
</dbReference>
<evidence type="ECO:0000256" key="6">
    <source>
        <dbReference type="ARBA" id="ARBA00022737"/>
    </source>
</evidence>
<dbReference type="InterPro" id="IPR001242">
    <property type="entry name" value="Condensation_dom"/>
</dbReference>
<feature type="domain" description="Ketosynthase family 3 (KS3)" evidence="13">
    <location>
        <begin position="5"/>
        <end position="439"/>
    </location>
</feature>
<dbReference type="GO" id="GO:0016874">
    <property type="term" value="F:ligase activity"/>
    <property type="evidence" value="ECO:0007669"/>
    <property type="project" value="UniProtKB-KW"/>
</dbReference>
<dbReference type="InterPro" id="IPR016039">
    <property type="entry name" value="Thiolase-like"/>
</dbReference>
<dbReference type="InterPro" id="IPR050091">
    <property type="entry name" value="PKS_NRPS_Biosynth_Enz"/>
</dbReference>
<dbReference type="SMART" id="SM00822">
    <property type="entry name" value="PKS_KR"/>
    <property type="match status" value="1"/>
</dbReference>
<dbReference type="SUPFAM" id="SSF53335">
    <property type="entry name" value="S-adenosyl-L-methionine-dependent methyltransferases"/>
    <property type="match status" value="1"/>
</dbReference>
<keyword evidence="7" id="KW-0560">Oxidoreductase</keyword>
<dbReference type="InterPro" id="IPR049900">
    <property type="entry name" value="PKS_mFAS_DH"/>
</dbReference>
<evidence type="ECO:0000313" key="15">
    <source>
        <dbReference type="EMBL" id="KAK3332997.1"/>
    </source>
</evidence>
<dbReference type="InterPro" id="IPR009081">
    <property type="entry name" value="PP-bd_ACP"/>
</dbReference>
<dbReference type="InterPro" id="IPR014030">
    <property type="entry name" value="Ketoacyl_synth_N"/>
</dbReference>
<dbReference type="SUPFAM" id="SSF47336">
    <property type="entry name" value="ACP-like"/>
    <property type="match status" value="2"/>
</dbReference>
<dbReference type="GO" id="GO:0004315">
    <property type="term" value="F:3-oxoacyl-[acyl-carrier-protein] synthase activity"/>
    <property type="evidence" value="ECO:0007669"/>
    <property type="project" value="InterPro"/>
</dbReference>
<dbReference type="Gene3D" id="3.30.300.30">
    <property type="match status" value="1"/>
</dbReference>
<keyword evidence="6" id="KW-0677">Repeat</keyword>
<keyword evidence="5" id="KW-0808">Transferase</keyword>
<keyword evidence="8" id="KW-0511">Multifunctional enzyme</keyword>
<dbReference type="Gene3D" id="3.40.47.10">
    <property type="match status" value="1"/>
</dbReference>
<dbReference type="InterPro" id="IPR049552">
    <property type="entry name" value="PKS_DH_N"/>
</dbReference>
<dbReference type="SUPFAM" id="SSF52777">
    <property type="entry name" value="CoA-dependent acyltransferases"/>
    <property type="match status" value="2"/>
</dbReference>
<dbReference type="InterPro" id="IPR010071">
    <property type="entry name" value="AA_adenyl_dom"/>
</dbReference>
<dbReference type="NCBIfam" id="TIGR01733">
    <property type="entry name" value="AA-adenyl-dom"/>
    <property type="match status" value="1"/>
</dbReference>
<feature type="region of interest" description="N-terminal hotdog fold" evidence="10">
    <location>
        <begin position="946"/>
        <end position="1085"/>
    </location>
</feature>
<dbReference type="PROSITE" id="PS50075">
    <property type="entry name" value="CARRIER"/>
    <property type="match status" value="2"/>
</dbReference>
<gene>
    <name evidence="15" type="ORF">B0T19DRAFT_381616</name>
</gene>
<dbReference type="InterPro" id="IPR013968">
    <property type="entry name" value="PKS_KR"/>
</dbReference>
<dbReference type="CDD" id="cd19532">
    <property type="entry name" value="C_PKS-NRPS"/>
    <property type="match status" value="1"/>
</dbReference>
<dbReference type="InterPro" id="IPR016035">
    <property type="entry name" value="Acyl_Trfase/lysoPLipase"/>
</dbReference>
<dbReference type="SMART" id="SM00823">
    <property type="entry name" value="PKS_PP"/>
    <property type="match status" value="2"/>
</dbReference>